<evidence type="ECO:0000313" key="1">
    <source>
        <dbReference type="EMBL" id="VYT77306.1"/>
    </source>
</evidence>
<accession>A0A6N2ZHG2</accession>
<dbReference type="RefSeq" id="WP_291672350.1">
    <property type="nucleotide sequence ID" value="NZ_CACRTV010000019.1"/>
</dbReference>
<gene>
    <name evidence="1" type="ORF">CPLFYP93_00560</name>
</gene>
<dbReference type="EMBL" id="CACRTV010000019">
    <property type="protein sequence ID" value="VYT77306.1"/>
    <property type="molecule type" value="Genomic_DNA"/>
</dbReference>
<dbReference type="AlphaFoldDB" id="A0A6N2ZHG2"/>
<sequence length="55" mass="6531">MREELNKLISEYNETKRCLEMGIEWLPENDFAKAKLDMLNVILVDLEKLSKTEMN</sequence>
<proteinExistence type="predicted"/>
<reference evidence="1" key="1">
    <citation type="submission" date="2019-11" db="EMBL/GenBank/DDBJ databases">
        <authorList>
            <person name="Feng L."/>
        </authorList>
    </citation>
    <scope>NUCLEOTIDE SEQUENCE</scope>
    <source>
        <strain evidence="1">CParaputrificumLFYP93</strain>
    </source>
</reference>
<protein>
    <submittedName>
        <fullName evidence="1">Uncharacterized protein</fullName>
    </submittedName>
</protein>
<organism evidence="1">
    <name type="scientific">Clostridium paraputrificum</name>
    <dbReference type="NCBI Taxonomy" id="29363"/>
    <lineage>
        <taxon>Bacteria</taxon>
        <taxon>Bacillati</taxon>
        <taxon>Bacillota</taxon>
        <taxon>Clostridia</taxon>
        <taxon>Eubacteriales</taxon>
        <taxon>Clostridiaceae</taxon>
        <taxon>Clostridium</taxon>
    </lineage>
</organism>
<name>A0A6N2ZHG2_9CLOT</name>